<organism evidence="2 3">
    <name type="scientific">Yoonia ponticola</name>
    <dbReference type="NCBI Taxonomy" id="1524255"/>
    <lineage>
        <taxon>Bacteria</taxon>
        <taxon>Pseudomonadati</taxon>
        <taxon>Pseudomonadota</taxon>
        <taxon>Alphaproteobacteria</taxon>
        <taxon>Rhodobacterales</taxon>
        <taxon>Paracoccaceae</taxon>
        <taxon>Yoonia</taxon>
    </lineage>
</organism>
<dbReference type="EMBL" id="JACIJM010000021">
    <property type="protein sequence ID" value="MBB5724072.1"/>
    <property type="molecule type" value="Genomic_DNA"/>
</dbReference>
<accession>A0A7W9EZR2</accession>
<dbReference type="RefSeq" id="WP_183531172.1">
    <property type="nucleotide sequence ID" value="NZ_JACIJM010000021.1"/>
</dbReference>
<protein>
    <submittedName>
        <fullName evidence="2">Uncharacterized protein</fullName>
    </submittedName>
</protein>
<feature type="region of interest" description="Disordered" evidence="1">
    <location>
        <begin position="142"/>
        <end position="178"/>
    </location>
</feature>
<keyword evidence="3" id="KW-1185">Reference proteome</keyword>
<name>A0A7W9EZR2_9RHOB</name>
<reference evidence="2 3" key="1">
    <citation type="submission" date="2020-08" db="EMBL/GenBank/DDBJ databases">
        <title>Genomic Encyclopedia of Type Strains, Phase IV (KMG-IV): sequencing the most valuable type-strain genomes for metagenomic binning, comparative biology and taxonomic classification.</title>
        <authorList>
            <person name="Goeker M."/>
        </authorList>
    </citation>
    <scope>NUCLEOTIDE SEQUENCE [LARGE SCALE GENOMIC DNA]</scope>
    <source>
        <strain evidence="2 3">DSM 101064</strain>
    </source>
</reference>
<evidence type="ECO:0000313" key="2">
    <source>
        <dbReference type="EMBL" id="MBB5724072.1"/>
    </source>
</evidence>
<sequence>MPEYVENVNKAFEELRDWAEQIRAADRGGPYQRLDSIADLLAEVPDELVRLYGLTSALPADLGNVHDLPPELLEELSVAKADELEDQLVTVIRAYGDEASLDQILVGLWRKFKVSQKRRFLQNKLYRMDTIWSVPGRKGVYTTTEPHDQHEPKITSSEGDGYGSYVPPVNDLDSDIPF</sequence>
<evidence type="ECO:0000256" key="1">
    <source>
        <dbReference type="SAM" id="MobiDB-lite"/>
    </source>
</evidence>
<evidence type="ECO:0000313" key="3">
    <source>
        <dbReference type="Proteomes" id="UP000535415"/>
    </source>
</evidence>
<gene>
    <name evidence="2" type="ORF">FHS72_003722</name>
</gene>
<proteinExistence type="predicted"/>
<comment type="caution">
    <text evidence="2">The sequence shown here is derived from an EMBL/GenBank/DDBJ whole genome shotgun (WGS) entry which is preliminary data.</text>
</comment>
<dbReference type="AlphaFoldDB" id="A0A7W9EZR2"/>
<dbReference type="Proteomes" id="UP000535415">
    <property type="component" value="Unassembled WGS sequence"/>
</dbReference>